<dbReference type="GO" id="GO:0090337">
    <property type="term" value="P:regulation of formin-nucleated actin cable assembly"/>
    <property type="evidence" value="ECO:0007669"/>
    <property type="project" value="UniProtKB-ARBA"/>
</dbReference>
<evidence type="ECO:0000256" key="23">
    <source>
        <dbReference type="RuleBase" id="RU004447"/>
    </source>
</evidence>
<evidence type="ECO:0000256" key="15">
    <source>
        <dbReference type="ARBA" id="ARBA00023128"/>
    </source>
</evidence>
<comment type="caution">
    <text evidence="27">The sequence shown here is derived from an EMBL/GenBank/DDBJ whole genome shotgun (WGS) entry which is preliminary data.</text>
</comment>
<dbReference type="SUPFAM" id="SSF63411">
    <property type="entry name" value="LuxS/MPP-like metallohydrolase"/>
    <property type="match status" value="2"/>
</dbReference>
<dbReference type="GO" id="GO:0006627">
    <property type="term" value="P:protein processing involved in protein targeting to mitochondrion"/>
    <property type="evidence" value="ECO:0007669"/>
    <property type="project" value="TreeGrafter"/>
</dbReference>
<dbReference type="PANTHER" id="PTHR11851:SF49">
    <property type="entry name" value="MITOCHONDRIAL-PROCESSING PEPTIDASE SUBUNIT ALPHA"/>
    <property type="match status" value="1"/>
</dbReference>
<dbReference type="Pfam" id="PF00675">
    <property type="entry name" value="Peptidase_M16"/>
    <property type="match status" value="1"/>
</dbReference>
<keyword evidence="11 22" id="KW-0863">Zinc-finger</keyword>
<dbReference type="InterPro" id="IPR001431">
    <property type="entry name" value="Pept_M16_Zn_BS"/>
</dbReference>
<feature type="compositionally biased region" description="Low complexity" evidence="24">
    <location>
        <begin position="185"/>
        <end position="194"/>
    </location>
</feature>
<feature type="domain" description="FHA" evidence="25">
    <location>
        <begin position="275"/>
        <end position="340"/>
    </location>
</feature>
<evidence type="ECO:0000256" key="3">
    <source>
        <dbReference type="ARBA" id="ARBA00004305"/>
    </source>
</evidence>
<dbReference type="FunFam" id="2.60.200.20:FF:000030">
    <property type="entry name" value="FHA domain-containing protein"/>
    <property type="match status" value="1"/>
</dbReference>
<feature type="compositionally biased region" description="Polar residues" evidence="24">
    <location>
        <begin position="207"/>
        <end position="222"/>
    </location>
</feature>
<feature type="compositionally biased region" description="Basic and acidic residues" evidence="24">
    <location>
        <begin position="69"/>
        <end position="82"/>
    </location>
</feature>
<keyword evidence="9" id="KW-0808">Transferase</keyword>
<evidence type="ECO:0000256" key="24">
    <source>
        <dbReference type="SAM" id="MobiDB-lite"/>
    </source>
</evidence>
<dbReference type="GO" id="GO:0005759">
    <property type="term" value="C:mitochondrial matrix"/>
    <property type="evidence" value="ECO:0007669"/>
    <property type="project" value="UniProtKB-SubCell"/>
</dbReference>
<evidence type="ECO:0000256" key="5">
    <source>
        <dbReference type="ARBA" id="ARBA00007261"/>
    </source>
</evidence>
<keyword evidence="12" id="KW-0833">Ubl conjugation pathway</keyword>
<feature type="compositionally biased region" description="Low complexity" evidence="24">
    <location>
        <begin position="524"/>
        <end position="535"/>
    </location>
</feature>
<evidence type="ECO:0000259" key="26">
    <source>
        <dbReference type="PROSITE" id="PS50089"/>
    </source>
</evidence>
<sequence>MLFTHSASFTQPAHQSTALHSTISNSSSHHSNFTSGSPPGGSSSSPTESSSRRRLRRLSQLRYNPSHLLSRDSSSHNSHEHQYQQQQGSALPRSSQQGVSTTSRNSNRLTLVNGTQPQTTSNTVSSRAQPTETNTAGAPATSTNSAISTTPSDNSASVTTRTVDQDIPRVPSLPQSSSENSFVDSAASHQSGSAPAPPPPQTSDPPLNSQPTMPRPRASTTGEMAGGVAPASTAVNAVELLPSIRLSSYLDPRSPRPSLSFSPVTRTLPTGTEIIRVGRYSERENRDMGNVHNTQPSGAPVGFKSKVVSRRHCEFWYEDGKWFIKDVKSSSGTFLNHIRLSPPSQESKAFPINDGDLVQLGIDFKGGEEPIFRCVKVRIELNRGWQNKLNTFNMAAHKRLRTMGKDAETASVGGSSHDCSICLNMIAPCQSLFVAPCSHTWHFKCVRSLLTGPHYPLFVCPNCRAGADLEADVEDAAEDWEQLQHEDAQDETDAPPTSHATRATPPTTPPPQNDSDPMDETMAPQRESQSPEQQQGNLPHAISDPLPISNSSARQHATPSPPGNGNAEGPITPRNEVGPWVFDGGAGRARQETEDSELANSARLAPLGRATRSKLPSCTVGRATKRGLSTQIDAIPKEPTDLDNITTLPNGLRVASEALPGSFSGVGVYVDAGSRFENESLRGVSHIMDRLAFKSTSQRSADEMLETVEQLGGSIQCASSRESMMYQAATFNQAVPETTKLLAETIRDPQITEDEVDAQLETARYEIAEIWSKPELILPELVHTAAFKDNTLGSPLLCPEERLASINRDTVMMYRDLFYRPERMVLAFAGIEHGQAVKLAEEHFGDMKSLQEITSTGSETSGSDSESSSSPSSSPILSKIPFFSKGSSNNSGASTVQLTPPSQEQITKPSHYTGGFLSLPPQPPSLNQQIFTHIHLAFEGLPVGSPDVYALATLQTLLGGGGSFSAGGPGKGMYSRLYTNVLNQHGFVESCVAFSHTYTDSGLFGISASCMPGHTSAMLDIICQQLNALTLESGHARLQENEVERAKNQLRSSLLMNLESRMVELEDLGRSVQVHGRKVPVREMCHAIESLTVKDLRRVAKEVVCGLVQNPGQGSGAPTVVLQEAQAYGLTSHTMSWDKIQDRIDKWKLGRR</sequence>
<feature type="compositionally biased region" description="Polar residues" evidence="24">
    <location>
        <begin position="1"/>
        <end position="15"/>
    </location>
</feature>
<evidence type="ECO:0000256" key="8">
    <source>
        <dbReference type="ARBA" id="ARBA00022490"/>
    </source>
</evidence>
<dbReference type="PROSITE" id="PS00143">
    <property type="entry name" value="INSULINASE"/>
    <property type="match status" value="1"/>
</dbReference>
<evidence type="ECO:0000313" key="28">
    <source>
        <dbReference type="Proteomes" id="UP001055219"/>
    </source>
</evidence>
<dbReference type="FunFam" id="3.30.830.10:FF:000032">
    <property type="entry name" value="Mitochondrial processing peptidase, alpha subunit"/>
    <property type="match status" value="1"/>
</dbReference>
<dbReference type="GO" id="GO:0061630">
    <property type="term" value="F:ubiquitin protein ligase activity"/>
    <property type="evidence" value="ECO:0007669"/>
    <property type="project" value="UniProtKB-EC"/>
</dbReference>
<keyword evidence="15" id="KW-0496">Mitochondrion</keyword>
<evidence type="ECO:0000256" key="2">
    <source>
        <dbReference type="ARBA" id="ARBA00002123"/>
    </source>
</evidence>
<dbReference type="GO" id="GO:0051865">
    <property type="term" value="P:protein autoubiquitination"/>
    <property type="evidence" value="ECO:0007669"/>
    <property type="project" value="UniProtKB-ARBA"/>
</dbReference>
<accession>A0A9Q0BB30</accession>
<dbReference type="PANTHER" id="PTHR11851">
    <property type="entry name" value="METALLOPROTEASE"/>
    <property type="match status" value="1"/>
</dbReference>
<dbReference type="FunFam" id="3.30.40.10:FF:000426">
    <property type="entry name" value="DMA1p Ubiquitin-protein ligase (E3)"/>
    <property type="match status" value="1"/>
</dbReference>
<keyword evidence="14" id="KW-0809">Transit peptide</keyword>
<evidence type="ECO:0000256" key="18">
    <source>
        <dbReference type="ARBA" id="ARBA00032315"/>
    </source>
</evidence>
<evidence type="ECO:0000256" key="7">
    <source>
        <dbReference type="ARBA" id="ARBA00016741"/>
    </source>
</evidence>
<keyword evidence="13" id="KW-0862">Zinc</keyword>
<dbReference type="InterPro" id="IPR000253">
    <property type="entry name" value="FHA_dom"/>
</dbReference>
<dbReference type="AlphaFoldDB" id="A0A9Q0BB30"/>
<dbReference type="Pfam" id="PF05193">
    <property type="entry name" value="Peptidase_M16_C"/>
    <property type="match status" value="1"/>
</dbReference>
<dbReference type="InterPro" id="IPR011249">
    <property type="entry name" value="Metalloenz_LuxS/M16"/>
</dbReference>
<comment type="similarity">
    <text evidence="19">Belongs to the DMA1 family.</text>
</comment>
<dbReference type="InterPro" id="IPR001841">
    <property type="entry name" value="Znf_RING"/>
</dbReference>
<dbReference type="SUPFAM" id="SSF49879">
    <property type="entry name" value="SMAD/FHA domain"/>
    <property type="match status" value="1"/>
</dbReference>
<dbReference type="EC" id="2.3.2.27" evidence="6"/>
<dbReference type="Pfam" id="PF17123">
    <property type="entry name" value="zf-RING_11"/>
    <property type="match status" value="1"/>
</dbReference>
<reference evidence="27" key="1">
    <citation type="journal article" date="2021" name="J Fungi (Basel)">
        <title>Genomic and Metabolomic Analyses of the Marine Fungus Emericellopsis cladophorae: Insights into Saltwater Adaptability Mechanisms and Its Biosynthetic Potential.</title>
        <authorList>
            <person name="Goncalves M.F.M."/>
            <person name="Hilario S."/>
            <person name="Van de Peer Y."/>
            <person name="Esteves A.C."/>
            <person name="Alves A."/>
        </authorList>
    </citation>
    <scope>NUCLEOTIDE SEQUENCE</scope>
    <source>
        <strain evidence="27">MUM 19.33</strain>
    </source>
</reference>
<dbReference type="SMART" id="SM00240">
    <property type="entry name" value="FHA"/>
    <property type="match status" value="1"/>
</dbReference>
<feature type="domain" description="RING-type" evidence="26">
    <location>
        <begin position="419"/>
        <end position="464"/>
    </location>
</feature>
<evidence type="ECO:0000259" key="25">
    <source>
        <dbReference type="PROSITE" id="PS50006"/>
    </source>
</evidence>
<evidence type="ECO:0000256" key="20">
    <source>
        <dbReference type="ARBA" id="ARBA00080465"/>
    </source>
</evidence>
<organism evidence="27 28">
    <name type="scientific">Emericellopsis cladophorae</name>
    <dbReference type="NCBI Taxonomy" id="2686198"/>
    <lineage>
        <taxon>Eukaryota</taxon>
        <taxon>Fungi</taxon>
        <taxon>Dikarya</taxon>
        <taxon>Ascomycota</taxon>
        <taxon>Pezizomycotina</taxon>
        <taxon>Sordariomycetes</taxon>
        <taxon>Hypocreomycetidae</taxon>
        <taxon>Hypocreales</taxon>
        <taxon>Bionectriaceae</taxon>
        <taxon>Emericellopsis</taxon>
    </lineage>
</organism>
<feature type="region of interest" description="Disordered" evidence="24">
    <location>
        <begin position="1"/>
        <end position="228"/>
    </location>
</feature>
<evidence type="ECO:0000256" key="6">
    <source>
        <dbReference type="ARBA" id="ARBA00012483"/>
    </source>
</evidence>
<reference evidence="27" key="2">
    <citation type="submission" date="2022-07" db="EMBL/GenBank/DDBJ databases">
        <authorList>
            <person name="Goncalves M.F.M."/>
            <person name="Hilario S."/>
            <person name="Van De Peer Y."/>
            <person name="Esteves A.C."/>
            <person name="Alves A."/>
        </authorList>
    </citation>
    <scope>NUCLEOTIDE SEQUENCE</scope>
    <source>
        <strain evidence="27">MUM 19.33</strain>
    </source>
</reference>
<dbReference type="InterPro" id="IPR013083">
    <property type="entry name" value="Znf_RING/FYVE/PHD"/>
</dbReference>
<evidence type="ECO:0000256" key="17">
    <source>
        <dbReference type="ARBA" id="ARBA00030006"/>
    </source>
</evidence>
<comment type="function">
    <text evidence="2">Substrate recognition and binding subunit of the essential mitochondrial processing protease (MPP), which cleaves the mitochondrial sequence off newly imported precursors proteins.</text>
</comment>
<evidence type="ECO:0000256" key="19">
    <source>
        <dbReference type="ARBA" id="ARBA00061209"/>
    </source>
</evidence>
<dbReference type="Gene3D" id="3.30.40.10">
    <property type="entry name" value="Zinc/RING finger domain, C3HC4 (zinc finger)"/>
    <property type="match status" value="1"/>
</dbReference>
<feature type="compositionally biased region" description="Polar residues" evidence="24">
    <location>
        <begin position="173"/>
        <end position="183"/>
    </location>
</feature>
<dbReference type="Pfam" id="PF00498">
    <property type="entry name" value="FHA"/>
    <property type="match status" value="1"/>
</dbReference>
<comment type="subcellular location">
    <subcellularLocation>
        <location evidence="4">Cytoplasm</location>
    </subcellularLocation>
    <subcellularLocation>
        <location evidence="3">Mitochondrion matrix</location>
    </subcellularLocation>
</comment>
<dbReference type="InterPro" id="IPR050361">
    <property type="entry name" value="MPP/UQCRC_Complex"/>
</dbReference>
<evidence type="ECO:0000256" key="22">
    <source>
        <dbReference type="PROSITE-ProRule" id="PRU00175"/>
    </source>
</evidence>
<keyword evidence="28" id="KW-1185">Reference proteome</keyword>
<comment type="catalytic activity">
    <reaction evidence="1">
        <text>S-ubiquitinyl-[E2 ubiquitin-conjugating enzyme]-L-cysteine + [acceptor protein]-L-lysine = [E2 ubiquitin-conjugating enzyme]-L-cysteine + N(6)-ubiquitinyl-[acceptor protein]-L-lysine.</text>
        <dbReference type="EC" id="2.3.2.27"/>
    </reaction>
</comment>
<protein>
    <recommendedName>
        <fullName evidence="7">Mitochondrial-processing peptidase subunit alpha</fullName>
        <ecNumber evidence="6">2.3.2.27</ecNumber>
    </recommendedName>
    <alternativeName>
        <fullName evidence="17">Alpha-MPP</fullName>
    </alternativeName>
    <alternativeName>
        <fullName evidence="20">Checkpoint forkhead associated with RING domains-containing protein 1</fullName>
    </alternativeName>
    <alternativeName>
        <fullName evidence="18">Inactive zinc metalloprotease alpha</fullName>
    </alternativeName>
    <alternativeName>
        <fullName evidence="21">Matrix processing peptidase</fullName>
    </alternativeName>
</protein>
<dbReference type="GO" id="GO:0000132">
    <property type="term" value="P:establishment of mitotic spindle orientation"/>
    <property type="evidence" value="ECO:0007669"/>
    <property type="project" value="UniProtKB-ARBA"/>
</dbReference>
<feature type="region of interest" description="Disordered" evidence="24">
    <location>
        <begin position="891"/>
        <end position="919"/>
    </location>
</feature>
<dbReference type="InterPro" id="IPR011765">
    <property type="entry name" value="Pept_M16_N"/>
</dbReference>
<dbReference type="GO" id="GO:0000921">
    <property type="term" value="P:septin ring assembly"/>
    <property type="evidence" value="ECO:0007669"/>
    <property type="project" value="UniProtKB-ARBA"/>
</dbReference>
<evidence type="ECO:0000256" key="1">
    <source>
        <dbReference type="ARBA" id="ARBA00000900"/>
    </source>
</evidence>
<dbReference type="InterPro" id="IPR007863">
    <property type="entry name" value="Peptidase_M16_C"/>
</dbReference>
<evidence type="ECO:0000256" key="13">
    <source>
        <dbReference type="ARBA" id="ARBA00022833"/>
    </source>
</evidence>
<evidence type="ECO:0000256" key="9">
    <source>
        <dbReference type="ARBA" id="ARBA00022679"/>
    </source>
</evidence>
<dbReference type="PROSITE" id="PS50006">
    <property type="entry name" value="FHA_DOMAIN"/>
    <property type="match status" value="1"/>
</dbReference>
<dbReference type="FunFam" id="3.30.830.10:FF:000023">
    <property type="entry name" value="Mitochondrial processing peptidase alpha subunit"/>
    <property type="match status" value="1"/>
</dbReference>
<keyword evidence="16" id="KW-0131">Cell cycle</keyword>
<feature type="compositionally biased region" description="Polar residues" evidence="24">
    <location>
        <begin position="891"/>
        <end position="910"/>
    </location>
</feature>
<evidence type="ECO:0000256" key="16">
    <source>
        <dbReference type="ARBA" id="ARBA00023306"/>
    </source>
</evidence>
<evidence type="ECO:0000313" key="27">
    <source>
        <dbReference type="EMBL" id="KAI6779402.1"/>
    </source>
</evidence>
<dbReference type="GO" id="GO:0004222">
    <property type="term" value="F:metalloendopeptidase activity"/>
    <property type="evidence" value="ECO:0007669"/>
    <property type="project" value="InterPro"/>
</dbReference>
<dbReference type="Gene3D" id="3.30.830.10">
    <property type="entry name" value="Metalloenzyme, LuxS/M16 peptidase-like"/>
    <property type="match status" value="2"/>
</dbReference>
<evidence type="ECO:0000256" key="10">
    <source>
        <dbReference type="ARBA" id="ARBA00022723"/>
    </source>
</evidence>
<feature type="compositionally biased region" description="Low complexity" evidence="24">
    <location>
        <begin position="855"/>
        <end position="875"/>
    </location>
</feature>
<keyword evidence="10" id="KW-0479">Metal-binding</keyword>
<feature type="region of interest" description="Disordered" evidence="24">
    <location>
        <begin position="853"/>
        <end position="876"/>
    </location>
</feature>
<gene>
    <name evidence="27" type="ORF">J7T54_005216</name>
</gene>
<dbReference type="GO" id="GO:0097271">
    <property type="term" value="P:protein localization to bud neck"/>
    <property type="evidence" value="ECO:0007669"/>
    <property type="project" value="UniProtKB-ARBA"/>
</dbReference>
<dbReference type="PROSITE" id="PS50089">
    <property type="entry name" value="ZF_RING_2"/>
    <property type="match status" value="1"/>
</dbReference>
<dbReference type="InterPro" id="IPR008984">
    <property type="entry name" value="SMAD_FHA_dom_sf"/>
</dbReference>
<dbReference type="OrthoDB" id="277191at2759"/>
<evidence type="ECO:0000256" key="12">
    <source>
        <dbReference type="ARBA" id="ARBA00022786"/>
    </source>
</evidence>
<dbReference type="EMBL" id="JAGIXG020000047">
    <property type="protein sequence ID" value="KAI6779402.1"/>
    <property type="molecule type" value="Genomic_DNA"/>
</dbReference>
<comment type="similarity">
    <text evidence="5 23">Belongs to the peptidase M16 family.</text>
</comment>
<dbReference type="Proteomes" id="UP001055219">
    <property type="component" value="Unassembled WGS sequence"/>
</dbReference>
<feature type="compositionally biased region" description="Low complexity" evidence="24">
    <location>
        <begin position="494"/>
        <end position="505"/>
    </location>
</feature>
<feature type="compositionally biased region" description="Polar residues" evidence="24">
    <location>
        <begin position="548"/>
        <end position="558"/>
    </location>
</feature>
<keyword evidence="8" id="KW-0963">Cytoplasm</keyword>
<evidence type="ECO:0000256" key="14">
    <source>
        <dbReference type="ARBA" id="ARBA00022946"/>
    </source>
</evidence>
<dbReference type="RefSeq" id="XP_051360258.1">
    <property type="nucleotide sequence ID" value="XM_051508645.1"/>
</dbReference>
<feature type="compositionally biased region" description="Low complexity" evidence="24">
    <location>
        <begin position="16"/>
        <end position="49"/>
    </location>
</feature>
<dbReference type="GO" id="GO:0008270">
    <property type="term" value="F:zinc ion binding"/>
    <property type="evidence" value="ECO:0007669"/>
    <property type="project" value="UniProtKB-KW"/>
</dbReference>
<evidence type="ECO:0000256" key="4">
    <source>
        <dbReference type="ARBA" id="ARBA00004496"/>
    </source>
</evidence>
<evidence type="ECO:0000256" key="21">
    <source>
        <dbReference type="ARBA" id="ARBA00083075"/>
    </source>
</evidence>
<dbReference type="SUPFAM" id="SSF57850">
    <property type="entry name" value="RING/U-box"/>
    <property type="match status" value="1"/>
</dbReference>
<name>A0A9Q0BB30_9HYPO</name>
<feature type="region of interest" description="Disordered" evidence="24">
    <location>
        <begin position="480"/>
        <end position="622"/>
    </location>
</feature>
<feature type="compositionally biased region" description="Polar residues" evidence="24">
    <location>
        <begin position="83"/>
        <end position="162"/>
    </location>
</feature>
<proteinExistence type="inferred from homology"/>
<dbReference type="Gene3D" id="2.60.200.20">
    <property type="match status" value="1"/>
</dbReference>
<dbReference type="GO" id="GO:0031578">
    <property type="term" value="P:mitotic spindle orientation checkpoint signaling"/>
    <property type="evidence" value="ECO:0007669"/>
    <property type="project" value="UniProtKB-ARBA"/>
</dbReference>
<dbReference type="GeneID" id="75831701"/>
<evidence type="ECO:0000256" key="11">
    <source>
        <dbReference type="ARBA" id="ARBA00022771"/>
    </source>
</evidence>